<organism evidence="2 3">
    <name type="scientific">Orchesella dallaii</name>
    <dbReference type="NCBI Taxonomy" id="48710"/>
    <lineage>
        <taxon>Eukaryota</taxon>
        <taxon>Metazoa</taxon>
        <taxon>Ecdysozoa</taxon>
        <taxon>Arthropoda</taxon>
        <taxon>Hexapoda</taxon>
        <taxon>Collembola</taxon>
        <taxon>Entomobryomorpha</taxon>
        <taxon>Entomobryoidea</taxon>
        <taxon>Orchesellidae</taxon>
        <taxon>Orchesellinae</taxon>
        <taxon>Orchesella</taxon>
    </lineage>
</organism>
<comment type="caution">
    <text evidence="2">The sequence shown here is derived from an EMBL/GenBank/DDBJ whole genome shotgun (WGS) entry which is preliminary data.</text>
</comment>
<evidence type="ECO:0000313" key="2">
    <source>
        <dbReference type="EMBL" id="CAL8144846.1"/>
    </source>
</evidence>
<dbReference type="Proteomes" id="UP001642540">
    <property type="component" value="Unassembled WGS sequence"/>
</dbReference>
<keyword evidence="1" id="KW-0812">Transmembrane</keyword>
<gene>
    <name evidence="2" type="ORF">ODALV1_LOCUS30317</name>
</gene>
<keyword evidence="3" id="KW-1185">Reference proteome</keyword>
<proteinExistence type="predicted"/>
<dbReference type="EMBL" id="CAXLJM020000161">
    <property type="protein sequence ID" value="CAL8144846.1"/>
    <property type="molecule type" value="Genomic_DNA"/>
</dbReference>
<name>A0ABP1S6F3_9HEXA</name>
<sequence>MSDQAPSTYSLNSILVANNDEDEGATATLLANKHVHLLEKKLEKDAHTVLILHATGTTTSPEVTVPVPSPNKDCVNVQSENTPKLNTQTNSQAVSLVDKFFKICGKKVYNTNVYSTWATIASLSLLLLYIVTIHAKDSSDEIIRTEIISIARNAGLNELAGNLDEFSKLKLLPIASLKDWNYIETLGSRENVLHFTVGHHTDNHYLTGTIDDGALKISGKPKFCKHSDRNTPEELSFKNVTHLHLSGMQNCSHYTNLILTKWHFPKVQKIKMHQMIIGEQEFNGLRKFIDRCNETLLKVEIDESYICPSPVCDAGMIDFPNHDFQLLVTRRRESPSWVLQ</sequence>
<evidence type="ECO:0000256" key="1">
    <source>
        <dbReference type="SAM" id="Phobius"/>
    </source>
</evidence>
<reference evidence="2 3" key="1">
    <citation type="submission" date="2024-08" db="EMBL/GenBank/DDBJ databases">
        <authorList>
            <person name="Cucini C."/>
            <person name="Frati F."/>
        </authorList>
    </citation>
    <scope>NUCLEOTIDE SEQUENCE [LARGE SCALE GENOMIC DNA]</scope>
</reference>
<protein>
    <submittedName>
        <fullName evidence="2">Uncharacterized protein</fullName>
    </submittedName>
</protein>
<keyword evidence="1" id="KW-1133">Transmembrane helix</keyword>
<keyword evidence="1" id="KW-0472">Membrane</keyword>
<evidence type="ECO:0000313" key="3">
    <source>
        <dbReference type="Proteomes" id="UP001642540"/>
    </source>
</evidence>
<feature type="transmembrane region" description="Helical" evidence="1">
    <location>
        <begin position="114"/>
        <end position="135"/>
    </location>
</feature>
<accession>A0ABP1S6F3</accession>